<evidence type="ECO:0000313" key="3">
    <source>
        <dbReference type="EMBL" id="ACV22517.1"/>
    </source>
</evidence>
<accession>C7N6I2</accession>
<dbReference type="InterPro" id="IPR015655">
    <property type="entry name" value="PP2C"/>
</dbReference>
<evidence type="ECO:0000256" key="1">
    <source>
        <dbReference type="SAM" id="MobiDB-lite"/>
    </source>
</evidence>
<sequence length="297" mass="31672">MTLRFAYAAFTACGRSHEANEDRALMDGILAGGRLPDESDNRQGTVSQPFLAAVFDGVGGSTCGDAAAQTAAEALELGFSYALKKGQPFDHALDAGIEACRIATSELQETINGTALAAVAGIAFDQDTATVFHAGDVRALRFRSPYAMRLTRDHSLAQQYRDEHGEDAEVPADIAHVITRCLGDERLDQVDVENPVPVLEGDVFLICSDGIWDCVTDEEIEIALAEVAEVISSLNTESEEEADAEAEDAEQAPAPNATKVELALAMALDELVARAYSRNAYDDTTAVALCAVDIQET</sequence>
<dbReference type="SMART" id="SM00332">
    <property type="entry name" value="PP2Cc"/>
    <property type="match status" value="1"/>
</dbReference>
<organism evidence="3 4">
    <name type="scientific">Slackia heliotrinireducens (strain ATCC 29202 / DSM 20476 / NCTC 11029 / RHS 1)</name>
    <name type="common">Peptococcus heliotrinreducens</name>
    <dbReference type="NCBI Taxonomy" id="471855"/>
    <lineage>
        <taxon>Bacteria</taxon>
        <taxon>Bacillati</taxon>
        <taxon>Actinomycetota</taxon>
        <taxon>Coriobacteriia</taxon>
        <taxon>Eggerthellales</taxon>
        <taxon>Eggerthellaceae</taxon>
        <taxon>Slackia</taxon>
    </lineage>
</organism>
<dbReference type="PANTHER" id="PTHR47992">
    <property type="entry name" value="PROTEIN PHOSPHATASE"/>
    <property type="match status" value="1"/>
</dbReference>
<dbReference type="EMBL" id="CP001684">
    <property type="protein sequence ID" value="ACV22517.1"/>
    <property type="molecule type" value="Genomic_DNA"/>
</dbReference>
<reference evidence="3 4" key="1">
    <citation type="journal article" date="2009" name="Stand. Genomic Sci.">
        <title>Complete genome sequence of Slackia heliotrinireducens type strain (RHS 1).</title>
        <authorList>
            <person name="Pukall R."/>
            <person name="Lapidus A."/>
            <person name="Nolan M."/>
            <person name="Copeland A."/>
            <person name="Glavina Del Rio T."/>
            <person name="Lucas S."/>
            <person name="Chen F."/>
            <person name="Tice H."/>
            <person name="Cheng J.F."/>
            <person name="Chertkov O."/>
            <person name="Bruce D."/>
            <person name="Goodwin L."/>
            <person name="Kuske C."/>
            <person name="Brettin T."/>
            <person name="Detter J.C."/>
            <person name="Han C."/>
            <person name="Pitluck S."/>
            <person name="Pati A."/>
            <person name="Mavrommatis K."/>
            <person name="Ivanova N."/>
            <person name="Ovchinnikova G."/>
            <person name="Chen A."/>
            <person name="Palaniappan K."/>
            <person name="Schneider S."/>
            <person name="Rohde M."/>
            <person name="Chain P."/>
            <person name="D'haeseleer P."/>
            <person name="Goker M."/>
            <person name="Bristow J."/>
            <person name="Eisen J.A."/>
            <person name="Markowitz V."/>
            <person name="Kyrpides N.C."/>
            <person name="Klenk H.P."/>
            <person name="Hugenholtz P."/>
        </authorList>
    </citation>
    <scope>NUCLEOTIDE SEQUENCE [LARGE SCALE GENOMIC DNA]</scope>
    <source>
        <strain evidence="4">ATCC 29202 / DSM 20476 / NCTC 11029 / RHS 1</strain>
    </source>
</reference>
<gene>
    <name evidence="3" type="ordered locus">Shel_14970</name>
</gene>
<dbReference type="HOGENOM" id="CLU_936574_0_0_11"/>
<feature type="region of interest" description="Disordered" evidence="1">
    <location>
        <begin position="235"/>
        <end position="255"/>
    </location>
</feature>
<dbReference type="eggNOG" id="COG0631">
    <property type="taxonomic scope" value="Bacteria"/>
</dbReference>
<evidence type="ECO:0000313" key="4">
    <source>
        <dbReference type="Proteomes" id="UP000002026"/>
    </source>
</evidence>
<dbReference type="KEGG" id="shi:Shel_14970"/>
<feature type="domain" description="PPM-type phosphatase" evidence="2">
    <location>
        <begin position="6"/>
        <end position="291"/>
    </location>
</feature>
<protein>
    <submittedName>
        <fullName evidence="3">Serine/threonine protein phosphatase</fullName>
    </submittedName>
</protein>
<feature type="compositionally biased region" description="Acidic residues" evidence="1">
    <location>
        <begin position="237"/>
        <end position="250"/>
    </location>
</feature>
<name>C7N6I2_SLAHD</name>
<dbReference type="Proteomes" id="UP000002026">
    <property type="component" value="Chromosome"/>
</dbReference>
<dbReference type="Gene3D" id="3.60.40.10">
    <property type="entry name" value="PPM-type phosphatase domain"/>
    <property type="match status" value="1"/>
</dbReference>
<dbReference type="CDD" id="cd00143">
    <property type="entry name" value="PP2Cc"/>
    <property type="match status" value="1"/>
</dbReference>
<dbReference type="SMART" id="SM00331">
    <property type="entry name" value="PP2C_SIG"/>
    <property type="match status" value="1"/>
</dbReference>
<proteinExistence type="predicted"/>
<dbReference type="AlphaFoldDB" id="C7N6I2"/>
<dbReference type="PROSITE" id="PS51746">
    <property type="entry name" value="PPM_2"/>
    <property type="match status" value="1"/>
</dbReference>
<dbReference type="Pfam" id="PF00481">
    <property type="entry name" value="PP2C"/>
    <property type="match status" value="1"/>
</dbReference>
<dbReference type="InterPro" id="IPR001932">
    <property type="entry name" value="PPM-type_phosphatase-like_dom"/>
</dbReference>
<keyword evidence="4" id="KW-1185">Reference proteome</keyword>
<dbReference type="STRING" id="471855.Shel_14970"/>
<dbReference type="SUPFAM" id="SSF81606">
    <property type="entry name" value="PP2C-like"/>
    <property type="match status" value="1"/>
</dbReference>
<evidence type="ECO:0000259" key="2">
    <source>
        <dbReference type="PROSITE" id="PS51746"/>
    </source>
</evidence>
<dbReference type="GO" id="GO:0004722">
    <property type="term" value="F:protein serine/threonine phosphatase activity"/>
    <property type="evidence" value="ECO:0007669"/>
    <property type="project" value="InterPro"/>
</dbReference>
<dbReference type="InterPro" id="IPR036457">
    <property type="entry name" value="PPM-type-like_dom_sf"/>
</dbReference>